<dbReference type="Gene3D" id="1.20.1280.50">
    <property type="match status" value="1"/>
</dbReference>
<proteinExistence type="predicted"/>
<dbReference type="InterPro" id="IPR017451">
    <property type="entry name" value="F-box-assoc_interact_dom"/>
</dbReference>
<dbReference type="NCBIfam" id="TIGR01640">
    <property type="entry name" value="F_box_assoc_1"/>
    <property type="match status" value="1"/>
</dbReference>
<evidence type="ECO:0000259" key="1">
    <source>
        <dbReference type="PROSITE" id="PS50181"/>
    </source>
</evidence>
<dbReference type="Pfam" id="PF08268">
    <property type="entry name" value="FBA_3"/>
    <property type="match status" value="1"/>
</dbReference>
<dbReference type="GO" id="GO:0003676">
    <property type="term" value="F:nucleic acid binding"/>
    <property type="evidence" value="ECO:0007669"/>
    <property type="project" value="InterPro"/>
</dbReference>
<dbReference type="Proteomes" id="UP000634136">
    <property type="component" value="Unassembled WGS sequence"/>
</dbReference>
<dbReference type="InterPro" id="IPR055290">
    <property type="entry name" value="At3g26010-like"/>
</dbReference>
<evidence type="ECO:0000313" key="3">
    <source>
        <dbReference type="Proteomes" id="UP000634136"/>
    </source>
</evidence>
<dbReference type="InterPro" id="IPR013187">
    <property type="entry name" value="F-box-assoc_dom_typ3"/>
</dbReference>
<feature type="domain" description="F-box" evidence="1">
    <location>
        <begin position="438"/>
        <end position="483"/>
    </location>
</feature>
<dbReference type="SMART" id="SM00256">
    <property type="entry name" value="FBOX"/>
    <property type="match status" value="1"/>
</dbReference>
<dbReference type="InterPro" id="IPR012337">
    <property type="entry name" value="RNaseH-like_sf"/>
</dbReference>
<accession>A0A834T7T7</accession>
<sequence length="877" mass="100741">MSVVNKAYNMAIQLERQREVNHSYRGTTSWVNPSEGTEMVMIARGGKSEGPRRRETKEEKYAKYYEHCHMNGHLKETCFKLQGYPDWYKELKKRNTTNKKQMNVAANVGESSLDAPIAEKDDKGNQVSILSMLVKELSKAMKGGANDNCVNFAQLGAFSHICFQKSLMQNLQTLTNPLKAQKTKRTLPKGKVDGNLYILDIVAHSNQNISDLHCNSVTLSKTCIWHNKLGHSPFNVLKQIDETKLNHNDFPTDCDVCHYAKQQRNPFPKSLTRSKDVFELIHADLWGPYKEKCIFTNATYFLTIVDDYSRATWIFMLQHKHMENVKVADSMPQISLPEHGNDEAPEIEQEQIGTQHPIEADLNTDDKTWAREGQPKSLLHNGFRSSGVSCNLHTQVPSSIYPFQLPLFARPPSFTLMSSQSCKRLKITRKPKPTTSSSSSIVDENDDLLIQILLRLPIKSLLKFKSVSKRWLSLISNPQFSRLRTPFLIFPIFSITYRHPHFNLADFNPNPINPNPNNNNITALREPFESLTPVRDSSEVKILQSCNGLLLCCSNSLPNNWGKTHYYVYNPTTKQYSVLPPLKSYGSLHKVLGLCLAFDPSKSPHYKVVCVRHRGPHYSFCYQIEIYSSENGPWSWRVSSCSFTLDRVVQEFHLGVFWNGAVHWLSNWENSIYFKVDEEEVRDMPMPSIVHREDSYKRRIEYFEESRGHLHLIEMYGPRALEFNVYEMKRDYSGWFVKYHVDLNAVSIAFPEIILKCLPPSDWDYYSFGIISVITAEPNENSFLVLNISGDLVRYNFEDKSFHRLYDITGTKASRMRDRSGVFTLGIKFGDDSVTWRWKEFTICLLVAGGPGLFASLMLPYRFVSYSSLSLLVAHKL</sequence>
<gene>
    <name evidence="2" type="ORF">G2W53_032460</name>
</gene>
<dbReference type="PANTHER" id="PTHR35546">
    <property type="entry name" value="F-BOX PROTEIN INTERACTION DOMAIN PROTEIN-RELATED"/>
    <property type="match status" value="1"/>
</dbReference>
<dbReference type="PROSITE" id="PS50181">
    <property type="entry name" value="FBOX"/>
    <property type="match status" value="1"/>
</dbReference>
<keyword evidence="3" id="KW-1185">Reference proteome</keyword>
<organism evidence="2 3">
    <name type="scientific">Senna tora</name>
    <dbReference type="NCBI Taxonomy" id="362788"/>
    <lineage>
        <taxon>Eukaryota</taxon>
        <taxon>Viridiplantae</taxon>
        <taxon>Streptophyta</taxon>
        <taxon>Embryophyta</taxon>
        <taxon>Tracheophyta</taxon>
        <taxon>Spermatophyta</taxon>
        <taxon>Magnoliopsida</taxon>
        <taxon>eudicotyledons</taxon>
        <taxon>Gunneridae</taxon>
        <taxon>Pentapetalae</taxon>
        <taxon>rosids</taxon>
        <taxon>fabids</taxon>
        <taxon>Fabales</taxon>
        <taxon>Fabaceae</taxon>
        <taxon>Caesalpinioideae</taxon>
        <taxon>Cassia clade</taxon>
        <taxon>Senna</taxon>
    </lineage>
</organism>
<dbReference type="SUPFAM" id="SSF81383">
    <property type="entry name" value="F-box domain"/>
    <property type="match status" value="1"/>
</dbReference>
<dbReference type="InterPro" id="IPR036397">
    <property type="entry name" value="RNaseH_sf"/>
</dbReference>
<name>A0A834T7T7_9FABA</name>
<dbReference type="Pfam" id="PF00646">
    <property type="entry name" value="F-box"/>
    <property type="match status" value="1"/>
</dbReference>
<dbReference type="InterPro" id="IPR001810">
    <property type="entry name" value="F-box_dom"/>
</dbReference>
<protein>
    <submittedName>
        <fullName evidence="2">F-box protein</fullName>
    </submittedName>
</protein>
<comment type="caution">
    <text evidence="2">The sequence shown here is derived from an EMBL/GenBank/DDBJ whole genome shotgun (WGS) entry which is preliminary data.</text>
</comment>
<reference evidence="2" key="1">
    <citation type="submission" date="2020-09" db="EMBL/GenBank/DDBJ databases">
        <title>Genome-Enabled Discovery of Anthraquinone Biosynthesis in Senna tora.</title>
        <authorList>
            <person name="Kang S.-H."/>
            <person name="Pandey R.P."/>
            <person name="Lee C.-M."/>
            <person name="Sim J.-S."/>
            <person name="Jeong J.-T."/>
            <person name="Choi B.-S."/>
            <person name="Jung M."/>
            <person name="Ginzburg D."/>
            <person name="Zhao K."/>
            <person name="Won S.Y."/>
            <person name="Oh T.-J."/>
            <person name="Yu Y."/>
            <person name="Kim N.-H."/>
            <person name="Lee O.R."/>
            <person name="Lee T.-H."/>
            <person name="Bashyal P."/>
            <person name="Kim T.-S."/>
            <person name="Lee W.-H."/>
            <person name="Kawkins C."/>
            <person name="Kim C.-K."/>
            <person name="Kim J.S."/>
            <person name="Ahn B.O."/>
            <person name="Rhee S.Y."/>
            <person name="Sohng J.K."/>
        </authorList>
    </citation>
    <scope>NUCLEOTIDE SEQUENCE</scope>
    <source>
        <tissue evidence="2">Leaf</tissue>
    </source>
</reference>
<dbReference type="SUPFAM" id="SSF53098">
    <property type="entry name" value="Ribonuclease H-like"/>
    <property type="match status" value="1"/>
</dbReference>
<dbReference type="Gene3D" id="3.30.420.10">
    <property type="entry name" value="Ribonuclease H-like superfamily/Ribonuclease H"/>
    <property type="match status" value="1"/>
</dbReference>
<dbReference type="EMBL" id="JAAIUW010000010">
    <property type="protein sequence ID" value="KAF7811484.1"/>
    <property type="molecule type" value="Genomic_DNA"/>
</dbReference>
<evidence type="ECO:0000313" key="2">
    <source>
        <dbReference type="EMBL" id="KAF7811484.1"/>
    </source>
</evidence>
<dbReference type="InterPro" id="IPR036047">
    <property type="entry name" value="F-box-like_dom_sf"/>
</dbReference>
<dbReference type="CDD" id="cd22157">
    <property type="entry name" value="F-box_AtFBW1-like"/>
    <property type="match status" value="1"/>
</dbReference>
<dbReference type="AlphaFoldDB" id="A0A834T7T7"/>
<dbReference type="OrthoDB" id="1848451at2759"/>
<dbReference type="PANTHER" id="PTHR35546:SF115">
    <property type="entry name" value="F-BOX DOMAIN-CONTAINING PROTEIN"/>
    <property type="match status" value="1"/>
</dbReference>